<dbReference type="InterPro" id="IPR006442">
    <property type="entry name" value="Antitoxin_Phd/YefM"/>
</dbReference>
<dbReference type="InterPro" id="IPR036165">
    <property type="entry name" value="YefM-like_sf"/>
</dbReference>
<dbReference type="AlphaFoldDB" id="A0A7Z9BRE2"/>
<dbReference type="Pfam" id="PF02604">
    <property type="entry name" value="PhdYeFM_antitox"/>
    <property type="match status" value="1"/>
</dbReference>
<organism evidence="3 4">
    <name type="scientific">Planktothrix paucivesiculata PCC 9631</name>
    <dbReference type="NCBI Taxonomy" id="671071"/>
    <lineage>
        <taxon>Bacteria</taxon>
        <taxon>Bacillati</taxon>
        <taxon>Cyanobacteriota</taxon>
        <taxon>Cyanophyceae</taxon>
        <taxon>Oscillatoriophycideae</taxon>
        <taxon>Oscillatoriales</taxon>
        <taxon>Microcoleaceae</taxon>
        <taxon>Planktothrix</taxon>
    </lineage>
</organism>
<evidence type="ECO:0000313" key="4">
    <source>
        <dbReference type="Proteomes" id="UP000182190"/>
    </source>
</evidence>
<gene>
    <name evidence="3" type="ORF">PL9631_540062</name>
</gene>
<dbReference type="RefSeq" id="WP_197046306.1">
    <property type="nucleotide sequence ID" value="NZ_LR735009.1"/>
</dbReference>
<evidence type="ECO:0000256" key="2">
    <source>
        <dbReference type="RuleBase" id="RU362080"/>
    </source>
</evidence>
<comment type="similarity">
    <text evidence="1 2">Belongs to the phD/YefM antitoxin family.</text>
</comment>
<protein>
    <recommendedName>
        <fullName evidence="2">Antitoxin</fullName>
    </recommendedName>
</protein>
<dbReference type="Gene3D" id="3.40.1620.10">
    <property type="entry name" value="YefM-like domain"/>
    <property type="match status" value="1"/>
</dbReference>
<comment type="caution">
    <text evidence="3">The sequence shown here is derived from an EMBL/GenBank/DDBJ whole genome shotgun (WGS) entry which is preliminary data.</text>
</comment>
<accession>A0A7Z9BRE2</accession>
<dbReference type="Proteomes" id="UP000182190">
    <property type="component" value="Unassembled WGS sequence"/>
</dbReference>
<dbReference type="EMBL" id="CZCS02000195">
    <property type="protein sequence ID" value="VXD21127.1"/>
    <property type="molecule type" value="Genomic_DNA"/>
</dbReference>
<sequence length="186" mass="21754">MPKKIRLMTDYGCYPLWWDEPDQVGDLDPESLPLSQEIIQRLYHWADAFDARLNFADPSDSPEVTPEEVEHFEWQGLSLWKQLNQELAPNYEIVYFSSHFHQVFTDPVELEEKLKLNLIKFNQISWEDAKENITQLFDQVVANRDIIVINRAEGESVVLIAIEELNHLIATAHLENEKQTIGTQNY</sequence>
<keyword evidence="4" id="KW-1185">Reference proteome</keyword>
<name>A0A7Z9BRE2_9CYAN</name>
<evidence type="ECO:0000313" key="3">
    <source>
        <dbReference type="EMBL" id="VXD21127.1"/>
    </source>
</evidence>
<dbReference type="SUPFAM" id="SSF143120">
    <property type="entry name" value="YefM-like"/>
    <property type="match status" value="1"/>
</dbReference>
<comment type="function">
    <text evidence="2">Antitoxin component of a type II toxin-antitoxin (TA) system.</text>
</comment>
<reference evidence="3" key="1">
    <citation type="submission" date="2019-10" db="EMBL/GenBank/DDBJ databases">
        <authorList>
            <consortium name="Genoscope - CEA"/>
            <person name="William W."/>
        </authorList>
    </citation>
    <scope>NUCLEOTIDE SEQUENCE [LARGE SCALE GENOMIC DNA]</scope>
    <source>
        <strain evidence="3">BBR_PRJEB10994</strain>
    </source>
</reference>
<proteinExistence type="inferred from homology"/>
<evidence type="ECO:0000256" key="1">
    <source>
        <dbReference type="ARBA" id="ARBA00009981"/>
    </source>
</evidence>